<dbReference type="RefSeq" id="WP_251412553.1">
    <property type="nucleotide sequence ID" value="NZ_JAMQGM010000019.1"/>
</dbReference>
<evidence type="ECO:0000313" key="2">
    <source>
        <dbReference type="EMBL" id="MCM2577575.1"/>
    </source>
</evidence>
<accession>A0ABT0X5F6</accession>
<sequence>MTDERDEEAADLGFRFSAEKQERAARIGHHLERARRWSAIEDAGSRHQAEKNGR</sequence>
<reference evidence="2" key="1">
    <citation type="journal article" date="2023" name="Int. J. Syst. Evol. Microbiol.">
        <title>Streptomyces meridianus sp. nov. isolated from brackish water of the Tagus estuary in Alcochete, Portugal.</title>
        <authorList>
            <person name="Santos J.D.N."/>
            <person name="Klimek D."/>
            <person name="Calusinska M."/>
            <person name="Lobo Da Cunha A."/>
            <person name="Catita J."/>
            <person name="Goncalves H."/>
            <person name="Gonzalez I."/>
            <person name="Reyes F."/>
            <person name="Lage O.M."/>
        </authorList>
    </citation>
    <scope>NUCLEOTIDE SEQUENCE</scope>
    <source>
        <strain evidence="2">MTZ3.1</strain>
    </source>
</reference>
<organism evidence="2 3">
    <name type="scientific">Streptomyces meridianus</name>
    <dbReference type="NCBI Taxonomy" id="2938945"/>
    <lineage>
        <taxon>Bacteria</taxon>
        <taxon>Bacillati</taxon>
        <taxon>Actinomycetota</taxon>
        <taxon>Actinomycetes</taxon>
        <taxon>Kitasatosporales</taxon>
        <taxon>Streptomycetaceae</taxon>
        <taxon>Streptomyces</taxon>
    </lineage>
</organism>
<evidence type="ECO:0000256" key="1">
    <source>
        <dbReference type="SAM" id="MobiDB-lite"/>
    </source>
</evidence>
<evidence type="ECO:0000313" key="3">
    <source>
        <dbReference type="Proteomes" id="UP001167160"/>
    </source>
</evidence>
<feature type="region of interest" description="Disordered" evidence="1">
    <location>
        <begin position="1"/>
        <end position="21"/>
    </location>
</feature>
<comment type="caution">
    <text evidence="2">The sequence shown here is derived from an EMBL/GenBank/DDBJ whole genome shotgun (WGS) entry which is preliminary data.</text>
</comment>
<feature type="compositionally biased region" description="Acidic residues" evidence="1">
    <location>
        <begin position="1"/>
        <end position="10"/>
    </location>
</feature>
<gene>
    <name evidence="2" type="ORF">M1E25_09440</name>
</gene>
<protein>
    <submittedName>
        <fullName evidence="2">Uncharacterized protein</fullName>
    </submittedName>
</protein>
<dbReference type="Proteomes" id="UP001167160">
    <property type="component" value="Unassembled WGS sequence"/>
</dbReference>
<keyword evidence="3" id="KW-1185">Reference proteome</keyword>
<name>A0ABT0X5F6_9ACTN</name>
<dbReference type="EMBL" id="JAMQGM010000019">
    <property type="protein sequence ID" value="MCM2577575.1"/>
    <property type="molecule type" value="Genomic_DNA"/>
</dbReference>
<proteinExistence type="predicted"/>